<reference evidence="2" key="1">
    <citation type="submission" date="2015-04" db="UniProtKB">
        <authorList>
            <consortium name="EnsemblPlants"/>
        </authorList>
    </citation>
    <scope>IDENTIFICATION</scope>
</reference>
<dbReference type="EnsemblPlants" id="OPUNC10G01380.6">
    <property type="protein sequence ID" value="OPUNC10G01380.6"/>
    <property type="gene ID" value="OPUNC10G01380"/>
</dbReference>
<dbReference type="Proteomes" id="UP000026962">
    <property type="component" value="Chromosome 10"/>
</dbReference>
<proteinExistence type="predicted"/>
<evidence type="ECO:0000256" key="1">
    <source>
        <dbReference type="SAM" id="MobiDB-lite"/>
    </source>
</evidence>
<dbReference type="HOGENOM" id="CLU_1404496_0_0_1"/>
<protein>
    <submittedName>
        <fullName evidence="2">Uncharacterized protein</fullName>
    </submittedName>
</protein>
<feature type="compositionally biased region" description="Low complexity" evidence="1">
    <location>
        <begin position="69"/>
        <end position="89"/>
    </location>
</feature>
<dbReference type="Gramene" id="OPUNC10G01380.5">
    <property type="protein sequence ID" value="OPUNC10G01380.5"/>
    <property type="gene ID" value="OPUNC10G01380"/>
</dbReference>
<feature type="region of interest" description="Disordered" evidence="1">
    <location>
        <begin position="24"/>
        <end position="89"/>
    </location>
</feature>
<dbReference type="AlphaFoldDB" id="A0A0E0M5B0"/>
<evidence type="ECO:0000313" key="3">
    <source>
        <dbReference type="Proteomes" id="UP000026962"/>
    </source>
</evidence>
<dbReference type="EnsemblPlants" id="OPUNC10G01380.5">
    <property type="protein sequence ID" value="OPUNC10G01380.5"/>
    <property type="gene ID" value="OPUNC10G01380"/>
</dbReference>
<evidence type="ECO:0000313" key="2">
    <source>
        <dbReference type="EnsemblPlants" id="OPUNC10G01380.6"/>
    </source>
</evidence>
<dbReference type="Gramene" id="OPUNC10G01380.6">
    <property type="protein sequence ID" value="OPUNC10G01380.6"/>
    <property type="gene ID" value="OPUNC10G01380"/>
</dbReference>
<sequence>MQARRGPFSPVRSAHLATTISLSATGSIVAVADGNRRDLPSPRRRPTPPRRPPVPSRGQPSSPSPSSQPGPASGGPATSATASPSYQPAISPAAAASPTLWSVNPCTGGAWPHWRTPPLRPLFARPDACTAASTGGPDPWTDCSSWTLKAGLGCSTLVLMMSYSSLRRLEAVPMNSGGMTRLSHCPLATLIGGS</sequence>
<name>A0A0E0M5B0_ORYPU</name>
<reference evidence="2" key="2">
    <citation type="submission" date="2018-05" db="EMBL/GenBank/DDBJ databases">
        <title>OpunRS2 (Oryza punctata Reference Sequence Version 2).</title>
        <authorList>
            <person name="Zhang J."/>
            <person name="Kudrna D."/>
            <person name="Lee S."/>
            <person name="Talag J."/>
            <person name="Welchert J."/>
            <person name="Wing R.A."/>
        </authorList>
    </citation>
    <scope>NUCLEOTIDE SEQUENCE [LARGE SCALE GENOMIC DNA]</scope>
</reference>
<keyword evidence="3" id="KW-1185">Reference proteome</keyword>
<organism evidence="2">
    <name type="scientific">Oryza punctata</name>
    <name type="common">Red rice</name>
    <dbReference type="NCBI Taxonomy" id="4537"/>
    <lineage>
        <taxon>Eukaryota</taxon>
        <taxon>Viridiplantae</taxon>
        <taxon>Streptophyta</taxon>
        <taxon>Embryophyta</taxon>
        <taxon>Tracheophyta</taxon>
        <taxon>Spermatophyta</taxon>
        <taxon>Magnoliopsida</taxon>
        <taxon>Liliopsida</taxon>
        <taxon>Poales</taxon>
        <taxon>Poaceae</taxon>
        <taxon>BOP clade</taxon>
        <taxon>Oryzoideae</taxon>
        <taxon>Oryzeae</taxon>
        <taxon>Oryzinae</taxon>
        <taxon>Oryza</taxon>
    </lineage>
</organism>
<accession>A0A0E0M5B0</accession>